<feature type="transmembrane region" description="Helical" evidence="7">
    <location>
        <begin position="12"/>
        <end position="31"/>
    </location>
</feature>
<dbReference type="GeneID" id="98311093"/>
<dbReference type="EMBL" id="AZDX01000016">
    <property type="protein sequence ID" value="KRL06698.1"/>
    <property type="molecule type" value="Genomic_DNA"/>
</dbReference>
<evidence type="ECO:0000256" key="3">
    <source>
        <dbReference type="ARBA" id="ARBA00022475"/>
    </source>
</evidence>
<feature type="transmembrane region" description="Helical" evidence="7">
    <location>
        <begin position="156"/>
        <end position="176"/>
    </location>
</feature>
<feature type="transmembrane region" description="Helical" evidence="7">
    <location>
        <begin position="196"/>
        <end position="217"/>
    </location>
</feature>
<keyword evidence="5 7" id="KW-1133">Transmembrane helix</keyword>
<evidence type="ECO:0000259" key="8">
    <source>
        <dbReference type="Pfam" id="PF01757"/>
    </source>
</evidence>
<dbReference type="InterPro" id="IPR002656">
    <property type="entry name" value="Acyl_transf_3_dom"/>
</dbReference>
<dbReference type="PATRIC" id="fig|1423759.3.peg.523"/>
<comment type="subcellular location">
    <subcellularLocation>
        <location evidence="1">Cell membrane</location>
        <topology evidence="1">Multi-pass membrane protein</topology>
    </subcellularLocation>
</comment>
<sequence>MKKKYLYEVDLMRCIFIFGVLANHVTSSFIASLSTNSVPQLVLLMTHLMLHFTRMGFMFVTGLVLFLQYYKKDQVNYLTFWYKRYKGGGVPYLFWNGFFLIFVAVEAGDVLNFHSWLTDWYSALIHGNQFYMYYILVTFQLYLIFPLLIKLFKKLSCYHLLIFSISALIQLFFLIWTKYIYPEMNHDNWPYLLKYYGNFVLSYQFYFIAGGVVSIHYEEAKTFILKYRKIVYSLTALLALGTLVLFYVNWYILKLDQHYTELVHQPYLMIYASLMICTVWCLSLSYASHRTEPKWDKFAKFVSLSSKLSFGVYLTQTIGLTLLAYILLNIKGYLNEWVLFLLLPVGYLIVLATSWLVSFILYKVPPFGILIGRPQKFRRNK</sequence>
<feature type="transmembrane region" description="Helical" evidence="7">
    <location>
        <begin position="340"/>
        <end position="362"/>
    </location>
</feature>
<keyword evidence="10" id="KW-1185">Reference proteome</keyword>
<keyword evidence="3" id="KW-1003">Cell membrane</keyword>
<comment type="caution">
    <text evidence="9">The sequence shown here is derived from an EMBL/GenBank/DDBJ whole genome shotgun (WGS) entry which is preliminary data.</text>
</comment>
<feature type="transmembrane region" description="Helical" evidence="7">
    <location>
        <begin position="51"/>
        <end position="70"/>
    </location>
</feature>
<feature type="transmembrane region" description="Helical" evidence="7">
    <location>
        <begin position="90"/>
        <end position="111"/>
    </location>
</feature>
<organism evidence="9 10">
    <name type="scientific">Liquorilactobacillus hordei DSM 19519</name>
    <dbReference type="NCBI Taxonomy" id="1423759"/>
    <lineage>
        <taxon>Bacteria</taxon>
        <taxon>Bacillati</taxon>
        <taxon>Bacillota</taxon>
        <taxon>Bacilli</taxon>
        <taxon>Lactobacillales</taxon>
        <taxon>Lactobacillaceae</taxon>
        <taxon>Liquorilactobacillus</taxon>
    </lineage>
</organism>
<protein>
    <recommendedName>
        <fullName evidence="8">Acyltransferase 3 domain-containing protein</fullName>
    </recommendedName>
</protein>
<feature type="transmembrane region" description="Helical" evidence="7">
    <location>
        <begin position="308"/>
        <end position="328"/>
    </location>
</feature>
<dbReference type="PANTHER" id="PTHR40074:SF2">
    <property type="entry name" value="O-ACETYLTRANSFERASE WECH"/>
    <property type="match status" value="1"/>
</dbReference>
<evidence type="ECO:0000256" key="4">
    <source>
        <dbReference type="ARBA" id="ARBA00022692"/>
    </source>
</evidence>
<feature type="transmembrane region" description="Helical" evidence="7">
    <location>
        <begin position="229"/>
        <end position="248"/>
    </location>
</feature>
<evidence type="ECO:0000256" key="5">
    <source>
        <dbReference type="ARBA" id="ARBA00022989"/>
    </source>
</evidence>
<reference evidence="9 10" key="1">
    <citation type="journal article" date="2015" name="Genome Announc.">
        <title>Expanding the biotechnology potential of lactobacilli through comparative genomics of 213 strains and associated genera.</title>
        <authorList>
            <person name="Sun Z."/>
            <person name="Harris H.M."/>
            <person name="McCann A."/>
            <person name="Guo C."/>
            <person name="Argimon S."/>
            <person name="Zhang W."/>
            <person name="Yang X."/>
            <person name="Jeffery I.B."/>
            <person name="Cooney J.C."/>
            <person name="Kagawa T.F."/>
            <person name="Liu W."/>
            <person name="Song Y."/>
            <person name="Salvetti E."/>
            <person name="Wrobel A."/>
            <person name="Rasinkangas P."/>
            <person name="Parkhill J."/>
            <person name="Rea M.C."/>
            <person name="O'Sullivan O."/>
            <person name="Ritari J."/>
            <person name="Douillard F.P."/>
            <person name="Paul Ross R."/>
            <person name="Yang R."/>
            <person name="Briner A.E."/>
            <person name="Felis G.E."/>
            <person name="de Vos W.M."/>
            <person name="Barrangou R."/>
            <person name="Klaenhammer T.R."/>
            <person name="Caufield P.W."/>
            <person name="Cui Y."/>
            <person name="Zhang H."/>
            <person name="O'Toole P.W."/>
        </authorList>
    </citation>
    <scope>NUCLEOTIDE SEQUENCE [LARGE SCALE GENOMIC DNA]</scope>
    <source>
        <strain evidence="9 10">DSM 19519</strain>
    </source>
</reference>
<dbReference type="GO" id="GO:0016413">
    <property type="term" value="F:O-acetyltransferase activity"/>
    <property type="evidence" value="ECO:0007669"/>
    <property type="project" value="TreeGrafter"/>
</dbReference>
<dbReference type="STRING" id="1423759.FC92_GL000485"/>
<evidence type="ECO:0000256" key="6">
    <source>
        <dbReference type="ARBA" id="ARBA00023136"/>
    </source>
</evidence>
<accession>A0A0R1MNQ5</accession>
<feature type="transmembrane region" description="Helical" evidence="7">
    <location>
        <begin position="268"/>
        <end position="287"/>
    </location>
</feature>
<evidence type="ECO:0000256" key="1">
    <source>
        <dbReference type="ARBA" id="ARBA00004651"/>
    </source>
</evidence>
<name>A0A0R1MNQ5_9LACO</name>
<evidence type="ECO:0000256" key="2">
    <source>
        <dbReference type="ARBA" id="ARBA00007400"/>
    </source>
</evidence>
<dbReference type="Pfam" id="PF01757">
    <property type="entry name" value="Acyl_transf_3"/>
    <property type="match status" value="1"/>
</dbReference>
<proteinExistence type="inferred from homology"/>
<dbReference type="Proteomes" id="UP000051448">
    <property type="component" value="Unassembled WGS sequence"/>
</dbReference>
<dbReference type="RefSeq" id="WP_057869606.1">
    <property type="nucleotide sequence ID" value="NZ_AZDX01000016.1"/>
</dbReference>
<evidence type="ECO:0000313" key="9">
    <source>
        <dbReference type="EMBL" id="KRL06698.1"/>
    </source>
</evidence>
<feature type="domain" description="Acyltransferase 3" evidence="8">
    <location>
        <begin position="7"/>
        <end position="358"/>
    </location>
</feature>
<dbReference type="AlphaFoldDB" id="A0A0R1MNQ5"/>
<keyword evidence="4 7" id="KW-0812">Transmembrane</keyword>
<comment type="similarity">
    <text evidence="2">Belongs to the acyltransferase 3 family.</text>
</comment>
<dbReference type="GO" id="GO:0009246">
    <property type="term" value="P:enterobacterial common antigen biosynthetic process"/>
    <property type="evidence" value="ECO:0007669"/>
    <property type="project" value="TreeGrafter"/>
</dbReference>
<evidence type="ECO:0000256" key="7">
    <source>
        <dbReference type="SAM" id="Phobius"/>
    </source>
</evidence>
<dbReference type="OrthoDB" id="65129at2"/>
<dbReference type="PANTHER" id="PTHR40074">
    <property type="entry name" value="O-ACETYLTRANSFERASE WECH"/>
    <property type="match status" value="1"/>
</dbReference>
<keyword evidence="6 7" id="KW-0472">Membrane</keyword>
<gene>
    <name evidence="9" type="ORF">FC92_GL000485</name>
</gene>
<feature type="transmembrane region" description="Helical" evidence="7">
    <location>
        <begin position="131"/>
        <end position="149"/>
    </location>
</feature>
<dbReference type="GO" id="GO:0005886">
    <property type="term" value="C:plasma membrane"/>
    <property type="evidence" value="ECO:0007669"/>
    <property type="project" value="UniProtKB-SubCell"/>
</dbReference>
<evidence type="ECO:0000313" key="10">
    <source>
        <dbReference type="Proteomes" id="UP000051448"/>
    </source>
</evidence>